<dbReference type="NCBIfam" id="NF010532">
    <property type="entry name" value="PRK13922.9-3"/>
    <property type="match status" value="1"/>
</dbReference>
<evidence type="ECO:0000313" key="7">
    <source>
        <dbReference type="Proteomes" id="UP000478505"/>
    </source>
</evidence>
<comment type="similarity">
    <text evidence="1">Belongs to the MreC family.</text>
</comment>
<feature type="domain" description="Rod shape-determining protein MreC beta-barrel core" evidence="5">
    <location>
        <begin position="110"/>
        <end position="258"/>
    </location>
</feature>
<evidence type="ECO:0000256" key="3">
    <source>
        <dbReference type="ARBA" id="ARBA00022960"/>
    </source>
</evidence>
<protein>
    <recommendedName>
        <fullName evidence="2">Cell shape-determining protein MreC</fullName>
    </recommendedName>
    <alternativeName>
        <fullName evidence="4">Cell shape protein MreC</fullName>
    </alternativeName>
</protein>
<keyword evidence="3" id="KW-0133">Cell shape</keyword>
<proteinExistence type="inferred from homology"/>
<dbReference type="PANTHER" id="PTHR34138:SF1">
    <property type="entry name" value="CELL SHAPE-DETERMINING PROTEIN MREC"/>
    <property type="match status" value="1"/>
</dbReference>
<dbReference type="Pfam" id="PF04085">
    <property type="entry name" value="MreC"/>
    <property type="match status" value="1"/>
</dbReference>
<evidence type="ECO:0000256" key="1">
    <source>
        <dbReference type="ARBA" id="ARBA00009369"/>
    </source>
</evidence>
<gene>
    <name evidence="6" type="primary">mreC</name>
    <name evidence="6" type="ORF">G3567_09925</name>
</gene>
<dbReference type="Gene3D" id="2.40.10.350">
    <property type="entry name" value="Rod shape-determining protein MreC, domain 2"/>
    <property type="match status" value="1"/>
</dbReference>
<dbReference type="InterPro" id="IPR007221">
    <property type="entry name" value="MreC"/>
</dbReference>
<accession>A0A6B3R343</accession>
<dbReference type="Proteomes" id="UP000478505">
    <property type="component" value="Unassembled WGS sequence"/>
</dbReference>
<dbReference type="GO" id="GO:0005886">
    <property type="term" value="C:plasma membrane"/>
    <property type="evidence" value="ECO:0007669"/>
    <property type="project" value="TreeGrafter"/>
</dbReference>
<dbReference type="GO" id="GO:0008360">
    <property type="term" value="P:regulation of cell shape"/>
    <property type="evidence" value="ECO:0007669"/>
    <property type="project" value="UniProtKB-KW"/>
</dbReference>
<reference evidence="6 7" key="1">
    <citation type="submission" date="2020-02" db="EMBL/GenBank/DDBJ databases">
        <title>Flavobacteriaceae Psychroflexus bacterium YR1-1, complete genome.</title>
        <authorList>
            <person name="Li Y."/>
            <person name="Wu S."/>
        </authorList>
    </citation>
    <scope>NUCLEOTIDE SEQUENCE [LARGE SCALE GENOMIC DNA]</scope>
    <source>
        <strain evidence="6 7">YR1-1</strain>
    </source>
</reference>
<comment type="caution">
    <text evidence="6">The sequence shown here is derived from an EMBL/GenBank/DDBJ whole genome shotgun (WGS) entry which is preliminary data.</text>
</comment>
<sequence length="274" mass="30887">MQQIILFLIKNKTGLVFIILMTIALGLTFQAHTYHNSKLVSSANFITGKVLGTTESVDQYFDLKTQNEILLEENETLRRRLLNTTSAEDTLQPDLDYITDTLYRIQKARVISNYYDKIDNYLLIEGGTKDSIKADLGVISSKGIIGIVIDASKEFSRVISILNTNTSINAKLKNTSHFGTLTWNGKDPNLMNLVDVPRSAPVKLGDTITTGGRSLIFPEDVPIGVISDYQLNENLGYYTISVRLFNDMTNLKHIYVIENVRREEAYEVLNEEKP</sequence>
<dbReference type="InterPro" id="IPR055342">
    <property type="entry name" value="MreC_beta-barrel_core"/>
</dbReference>
<dbReference type="EMBL" id="JAAIKD010000005">
    <property type="protein sequence ID" value="NEV94458.1"/>
    <property type="molecule type" value="Genomic_DNA"/>
</dbReference>
<evidence type="ECO:0000256" key="2">
    <source>
        <dbReference type="ARBA" id="ARBA00013855"/>
    </source>
</evidence>
<dbReference type="Gene3D" id="2.40.10.340">
    <property type="entry name" value="Rod shape-determining protein MreC, domain 1"/>
    <property type="match status" value="1"/>
</dbReference>
<organism evidence="6 7">
    <name type="scientific">Psychroflexus aurantiacus</name>
    <dbReference type="NCBI Taxonomy" id="2709310"/>
    <lineage>
        <taxon>Bacteria</taxon>
        <taxon>Pseudomonadati</taxon>
        <taxon>Bacteroidota</taxon>
        <taxon>Flavobacteriia</taxon>
        <taxon>Flavobacteriales</taxon>
        <taxon>Flavobacteriaceae</taxon>
        <taxon>Psychroflexus</taxon>
    </lineage>
</organism>
<evidence type="ECO:0000259" key="5">
    <source>
        <dbReference type="Pfam" id="PF04085"/>
    </source>
</evidence>
<keyword evidence="7" id="KW-1185">Reference proteome</keyword>
<dbReference type="RefSeq" id="WP_164005179.1">
    <property type="nucleotide sequence ID" value="NZ_JAAIKD010000005.1"/>
</dbReference>
<dbReference type="InterPro" id="IPR042177">
    <property type="entry name" value="Cell/Rod_1"/>
</dbReference>
<dbReference type="InterPro" id="IPR042175">
    <property type="entry name" value="Cell/Rod_MreC_2"/>
</dbReference>
<evidence type="ECO:0000313" key="6">
    <source>
        <dbReference type="EMBL" id="NEV94458.1"/>
    </source>
</evidence>
<evidence type="ECO:0000256" key="4">
    <source>
        <dbReference type="ARBA" id="ARBA00032089"/>
    </source>
</evidence>
<name>A0A6B3R343_9FLAO</name>
<dbReference type="PANTHER" id="PTHR34138">
    <property type="entry name" value="CELL SHAPE-DETERMINING PROTEIN MREC"/>
    <property type="match status" value="1"/>
</dbReference>
<dbReference type="AlphaFoldDB" id="A0A6B3R343"/>